<accession>A0A372EEG9</accession>
<dbReference type="AlphaFoldDB" id="A0A372EEG9"/>
<keyword evidence="2" id="KW-1185">Reference proteome</keyword>
<reference evidence="1 2" key="1">
    <citation type="submission" date="2018-08" db="EMBL/GenBank/DDBJ databases">
        <title>Hydrogenophaga sp. LA-38 isolated from sludge.</title>
        <authorList>
            <person name="Im W.-T."/>
        </authorList>
    </citation>
    <scope>NUCLEOTIDE SEQUENCE [LARGE SCALE GENOMIC DNA]</scope>
    <source>
        <strain evidence="1 2">LA-38</strain>
    </source>
</reference>
<comment type="caution">
    <text evidence="1">The sequence shown here is derived from an EMBL/GenBank/DDBJ whole genome shotgun (WGS) entry which is preliminary data.</text>
</comment>
<evidence type="ECO:0000313" key="2">
    <source>
        <dbReference type="Proteomes" id="UP000261931"/>
    </source>
</evidence>
<proteinExistence type="predicted"/>
<evidence type="ECO:0000313" key="1">
    <source>
        <dbReference type="EMBL" id="RFP76141.1"/>
    </source>
</evidence>
<gene>
    <name evidence="1" type="ORF">DY262_20405</name>
</gene>
<name>A0A372EEG9_9BURK</name>
<dbReference type="Proteomes" id="UP000261931">
    <property type="component" value="Unassembled WGS sequence"/>
</dbReference>
<protein>
    <submittedName>
        <fullName evidence="1">Uncharacterized protein</fullName>
    </submittedName>
</protein>
<sequence>MAASREPRVSEPLNPIQQLLKALSDHSDLVSEAIRGPVSTGGKRNKGIETLIRMRALMPVDEDTYYLNPLLREFIGDYVVSSYGAFRQLAQLDPPIRQLRQDFDSLRDFRREGSVRDADRAMDRLDQAVVRIGFLMDQNLLMLGAKVTTNFGDVESVAGKIRENGFYYKEIGRFSRQIVTLDARVQEMANEAIGLHLPEVRRLLNVRVLSRLADWTARIGDIQRVVSKNLFSLRQMEQPQRNLANVALWLSKNRMSEGFELDVKPEVAAKLATPEGLLTTWNVDVADNDPVVTEGVLSAAKRLPPITRAPKPEVIESPEVLATSQETVEPVVEPIDELIDAYVDFIRANPAINDPQTASLLQWRERHGEAYDLEDSVTDEEWLLYACAQIASAGLQVEVLARARAPGEFNDFFTDAYAQIPTNRHATTPLTSGVASLNS</sequence>
<organism evidence="1 2">
    <name type="scientific">Hydrogenophaga borbori</name>
    <dbReference type="NCBI Taxonomy" id="2294117"/>
    <lineage>
        <taxon>Bacteria</taxon>
        <taxon>Pseudomonadati</taxon>
        <taxon>Pseudomonadota</taxon>
        <taxon>Betaproteobacteria</taxon>
        <taxon>Burkholderiales</taxon>
        <taxon>Comamonadaceae</taxon>
        <taxon>Hydrogenophaga</taxon>
    </lineage>
</organism>
<dbReference type="EMBL" id="QVLS01000017">
    <property type="protein sequence ID" value="RFP76141.1"/>
    <property type="molecule type" value="Genomic_DNA"/>
</dbReference>